<evidence type="ECO:0000256" key="1">
    <source>
        <dbReference type="SAM" id="Phobius"/>
    </source>
</evidence>
<accession>A0A6G8QDZ5</accession>
<keyword evidence="1" id="KW-0812">Transmembrane</keyword>
<sequence length="283" mass="30166">MAVLESGPRGGGRGGSASHSRAWLWLTVPITVLVVAAAGGELLFDVFRGDSPYLIAQAVGQDLVTLLVALPALVVGAALAYRGSDRARLVWLGVLVYLVYTYVIYAFHIRFNPLFLVYVALLGFSLYALIGGLATTDFEGIKARYARERPAKAAGTFLLAVSVLFYFVWLGEVIPALFSGNVPQSIADNGTPTNGVHVLDMAWILPSLAITGVWLRRKRAVAYALAGALLTFLPLLALAIVVMVFAMALYGQAASVAPAAIFGLLAVASSWMLVRYMRGMKAG</sequence>
<gene>
    <name evidence="2" type="ORF">GBA63_20125</name>
</gene>
<feature type="transmembrane region" description="Helical" evidence="1">
    <location>
        <begin position="157"/>
        <end position="178"/>
    </location>
</feature>
<feature type="transmembrane region" description="Helical" evidence="1">
    <location>
        <begin position="89"/>
        <end position="109"/>
    </location>
</feature>
<dbReference type="RefSeq" id="WP_166179143.1">
    <property type="nucleotide sequence ID" value="NZ_CP045119.1"/>
</dbReference>
<feature type="transmembrane region" description="Helical" evidence="1">
    <location>
        <begin position="198"/>
        <end position="215"/>
    </location>
</feature>
<feature type="transmembrane region" description="Helical" evidence="1">
    <location>
        <begin position="222"/>
        <end position="250"/>
    </location>
</feature>
<keyword evidence="3" id="KW-1185">Reference proteome</keyword>
<name>A0A6G8QDZ5_9ACTN</name>
<dbReference type="KEGG" id="rub:GBA63_20125"/>
<dbReference type="Proteomes" id="UP000501452">
    <property type="component" value="Chromosome"/>
</dbReference>
<protein>
    <submittedName>
        <fullName evidence="2">Uncharacterized protein</fullName>
    </submittedName>
</protein>
<dbReference type="EMBL" id="CP045119">
    <property type="protein sequence ID" value="QIN84699.1"/>
    <property type="molecule type" value="Genomic_DNA"/>
</dbReference>
<organism evidence="2 3">
    <name type="scientific">Rubrobacter tropicus</name>
    <dbReference type="NCBI Taxonomy" id="2653851"/>
    <lineage>
        <taxon>Bacteria</taxon>
        <taxon>Bacillati</taxon>
        <taxon>Actinomycetota</taxon>
        <taxon>Rubrobacteria</taxon>
        <taxon>Rubrobacterales</taxon>
        <taxon>Rubrobacteraceae</taxon>
        <taxon>Rubrobacter</taxon>
    </lineage>
</organism>
<feature type="transmembrane region" description="Helical" evidence="1">
    <location>
        <begin position="63"/>
        <end position="82"/>
    </location>
</feature>
<keyword evidence="1" id="KW-1133">Transmembrane helix</keyword>
<proteinExistence type="predicted"/>
<keyword evidence="1" id="KW-0472">Membrane</keyword>
<feature type="transmembrane region" description="Helical" evidence="1">
    <location>
        <begin position="256"/>
        <end position="274"/>
    </location>
</feature>
<dbReference type="AlphaFoldDB" id="A0A6G8QDZ5"/>
<evidence type="ECO:0000313" key="2">
    <source>
        <dbReference type="EMBL" id="QIN84699.1"/>
    </source>
</evidence>
<reference evidence="2 3" key="1">
    <citation type="submission" date="2019-10" db="EMBL/GenBank/DDBJ databases">
        <title>Rubrobacter sp nov SCSIO 52090 isolated from a deep-sea sediment in the South China Sea.</title>
        <authorList>
            <person name="Chen R.W."/>
        </authorList>
    </citation>
    <scope>NUCLEOTIDE SEQUENCE [LARGE SCALE GENOMIC DNA]</scope>
    <source>
        <strain evidence="2 3">SCSIO 52909</strain>
    </source>
</reference>
<evidence type="ECO:0000313" key="3">
    <source>
        <dbReference type="Proteomes" id="UP000501452"/>
    </source>
</evidence>
<feature type="transmembrane region" description="Helical" evidence="1">
    <location>
        <begin position="115"/>
        <end position="136"/>
    </location>
</feature>
<feature type="transmembrane region" description="Helical" evidence="1">
    <location>
        <begin position="22"/>
        <end position="43"/>
    </location>
</feature>